<feature type="region of interest" description="Disordered" evidence="1">
    <location>
        <begin position="154"/>
        <end position="178"/>
    </location>
</feature>
<dbReference type="AlphaFoldDB" id="A0AAN6S7R7"/>
<dbReference type="EMBL" id="MU853768">
    <property type="protein sequence ID" value="KAK3943173.1"/>
    <property type="molecule type" value="Genomic_DNA"/>
</dbReference>
<evidence type="ECO:0000256" key="1">
    <source>
        <dbReference type="SAM" id="MobiDB-lite"/>
    </source>
</evidence>
<keyword evidence="2" id="KW-1133">Transmembrane helix</keyword>
<keyword evidence="4" id="KW-1185">Reference proteome</keyword>
<name>A0AAN6S7R7_9PEZI</name>
<protein>
    <submittedName>
        <fullName evidence="3">Uncharacterized protein</fullName>
    </submittedName>
</protein>
<proteinExistence type="predicted"/>
<sequence>MSKPYCHKTTVSTAPIFTTTIFTAYKRLYCYLGKKINDWYDVLKTSVSVSEGHAILDARSEYKQAIKPLSKAPKNWEKWIDSWERATTLAADQGVADALNANSWFEDLYSALCEPGKVANDLRLEVKIRFKDRPKSTTTVIKGSFGLTFANQAAPDNDTQLTSGSKSRKRNREEDGGRLKNCKACGQPHLTSKFYYLRAVLGGLLVLAAWAASFG</sequence>
<organism evidence="3 4">
    <name type="scientific">Diplogelasinospora grovesii</name>
    <dbReference type="NCBI Taxonomy" id="303347"/>
    <lineage>
        <taxon>Eukaryota</taxon>
        <taxon>Fungi</taxon>
        <taxon>Dikarya</taxon>
        <taxon>Ascomycota</taxon>
        <taxon>Pezizomycotina</taxon>
        <taxon>Sordariomycetes</taxon>
        <taxon>Sordariomycetidae</taxon>
        <taxon>Sordariales</taxon>
        <taxon>Diplogelasinosporaceae</taxon>
        <taxon>Diplogelasinospora</taxon>
    </lineage>
</organism>
<reference evidence="4" key="1">
    <citation type="journal article" date="2023" name="Mol. Phylogenet. Evol.">
        <title>Genome-scale phylogeny and comparative genomics of the fungal order Sordariales.</title>
        <authorList>
            <person name="Hensen N."/>
            <person name="Bonometti L."/>
            <person name="Westerberg I."/>
            <person name="Brannstrom I.O."/>
            <person name="Guillou S."/>
            <person name="Cros-Aarteil S."/>
            <person name="Calhoun S."/>
            <person name="Haridas S."/>
            <person name="Kuo A."/>
            <person name="Mondo S."/>
            <person name="Pangilinan J."/>
            <person name="Riley R."/>
            <person name="LaButti K."/>
            <person name="Andreopoulos B."/>
            <person name="Lipzen A."/>
            <person name="Chen C."/>
            <person name="Yan M."/>
            <person name="Daum C."/>
            <person name="Ng V."/>
            <person name="Clum A."/>
            <person name="Steindorff A."/>
            <person name="Ohm R.A."/>
            <person name="Martin F."/>
            <person name="Silar P."/>
            <person name="Natvig D.O."/>
            <person name="Lalanne C."/>
            <person name="Gautier V."/>
            <person name="Ament-Velasquez S.L."/>
            <person name="Kruys A."/>
            <person name="Hutchinson M.I."/>
            <person name="Powell A.J."/>
            <person name="Barry K."/>
            <person name="Miller A.N."/>
            <person name="Grigoriev I.V."/>
            <person name="Debuchy R."/>
            <person name="Gladieux P."/>
            <person name="Hiltunen Thoren M."/>
            <person name="Johannesson H."/>
        </authorList>
    </citation>
    <scope>NUCLEOTIDE SEQUENCE [LARGE SCALE GENOMIC DNA]</scope>
    <source>
        <strain evidence="4">CBS 340.73</strain>
    </source>
</reference>
<evidence type="ECO:0000313" key="3">
    <source>
        <dbReference type="EMBL" id="KAK3943173.1"/>
    </source>
</evidence>
<gene>
    <name evidence="3" type="ORF">QBC46DRAFT_447227</name>
</gene>
<evidence type="ECO:0000256" key="2">
    <source>
        <dbReference type="SAM" id="Phobius"/>
    </source>
</evidence>
<comment type="caution">
    <text evidence="3">The sequence shown here is derived from an EMBL/GenBank/DDBJ whole genome shotgun (WGS) entry which is preliminary data.</text>
</comment>
<dbReference type="Proteomes" id="UP001303473">
    <property type="component" value="Unassembled WGS sequence"/>
</dbReference>
<keyword evidence="2" id="KW-0812">Transmembrane</keyword>
<accession>A0AAN6S7R7</accession>
<evidence type="ECO:0000313" key="4">
    <source>
        <dbReference type="Proteomes" id="UP001303473"/>
    </source>
</evidence>
<feature type="transmembrane region" description="Helical" evidence="2">
    <location>
        <begin position="195"/>
        <end position="214"/>
    </location>
</feature>
<keyword evidence="2" id="KW-0472">Membrane</keyword>